<dbReference type="GO" id="GO:0035770">
    <property type="term" value="C:ribonucleoprotein granule"/>
    <property type="evidence" value="ECO:0007669"/>
    <property type="project" value="TreeGrafter"/>
</dbReference>
<name>A0A835Y482_9CHLO</name>
<evidence type="ECO:0000313" key="2">
    <source>
        <dbReference type="Proteomes" id="UP000612055"/>
    </source>
</evidence>
<protein>
    <submittedName>
        <fullName evidence="1">Uncharacterized protein</fullName>
    </submittedName>
</protein>
<keyword evidence="2" id="KW-1185">Reference proteome</keyword>
<dbReference type="GO" id="GO:0000963">
    <property type="term" value="P:mitochondrial RNA processing"/>
    <property type="evidence" value="ECO:0007669"/>
    <property type="project" value="TreeGrafter"/>
</dbReference>
<comment type="caution">
    <text evidence="1">The sequence shown here is derived from an EMBL/GenBank/DDBJ whole genome shotgun (WGS) entry which is preliminary data.</text>
</comment>
<dbReference type="AlphaFoldDB" id="A0A835Y482"/>
<dbReference type="GO" id="GO:0005759">
    <property type="term" value="C:mitochondrial matrix"/>
    <property type="evidence" value="ECO:0007669"/>
    <property type="project" value="TreeGrafter"/>
</dbReference>
<evidence type="ECO:0000313" key="1">
    <source>
        <dbReference type="EMBL" id="KAG2495648.1"/>
    </source>
</evidence>
<dbReference type="EMBL" id="JAEHOE010000023">
    <property type="protein sequence ID" value="KAG2495648.1"/>
    <property type="molecule type" value="Genomic_DNA"/>
</dbReference>
<dbReference type="PANTHER" id="PTHR21228">
    <property type="entry name" value="FAST LEU-RICH DOMAIN-CONTAINING"/>
    <property type="match status" value="1"/>
</dbReference>
<proteinExistence type="predicted"/>
<dbReference type="OrthoDB" id="546420at2759"/>
<dbReference type="PANTHER" id="PTHR21228:SF40">
    <property type="entry name" value="LD45607P"/>
    <property type="match status" value="1"/>
</dbReference>
<dbReference type="InterPro" id="IPR050870">
    <property type="entry name" value="FAST_kinase"/>
</dbReference>
<dbReference type="GO" id="GO:0044528">
    <property type="term" value="P:regulation of mitochondrial mRNA stability"/>
    <property type="evidence" value="ECO:0007669"/>
    <property type="project" value="TreeGrafter"/>
</dbReference>
<organism evidence="1 2">
    <name type="scientific">Edaphochlamys debaryana</name>
    <dbReference type="NCBI Taxonomy" id="47281"/>
    <lineage>
        <taxon>Eukaryota</taxon>
        <taxon>Viridiplantae</taxon>
        <taxon>Chlorophyta</taxon>
        <taxon>core chlorophytes</taxon>
        <taxon>Chlorophyceae</taxon>
        <taxon>CS clade</taxon>
        <taxon>Chlamydomonadales</taxon>
        <taxon>Chlamydomonadales incertae sedis</taxon>
        <taxon>Edaphochlamys</taxon>
    </lineage>
</organism>
<reference evidence="1" key="1">
    <citation type="journal article" date="2020" name="bioRxiv">
        <title>Comparative genomics of Chlamydomonas.</title>
        <authorList>
            <person name="Craig R.J."/>
            <person name="Hasan A.R."/>
            <person name="Ness R.W."/>
            <person name="Keightley P.D."/>
        </authorList>
    </citation>
    <scope>NUCLEOTIDE SEQUENCE</scope>
    <source>
        <strain evidence="1">CCAP 11/70</strain>
    </source>
</reference>
<sequence>MQLTSRPVLDRAWLSSRARASRPRCAPVRVLAFNENGKPPASGAAAVVSTPPLTPEAVSTLPPAALASALAGRTETDARVLEAVARRVVQSSDDFEPQALVDLLSAFAAAAAAAPPAAGRVPRDCLAIAAACLTARMSDLQPRDLVRLAGACAALELRATDLLAELCTRADEPAVLSALSPPDLVVLLTALARLQHRCPPLFSDAAEALADAMALPRGDTGCLSPEQAVGAAWAFAEEGLYHRPLFDGASAVLMGRMQGLTGTHLAQLAWAYATVRSADENHRAVWDRDLYESIAGQCLVQRVTHYPPRALVTLLWAFASVPHYDAPLFDAACVALCPHLAAARAPAGPPGSAGAHPADPRRPLGPPDLVALAWALQRVAHKGPAAGAALDALGAAALACSEQLDGEDLTTIALAFPAAKAYSPKFFRFLVDEAQARPQLFGQVALLDLIRLVSGVQHRDPEYYGPAVQVLLDHVHQAFLDAPVDKQGCMNPYRFG</sequence>
<gene>
    <name evidence="1" type="ORF">HYH03_006248</name>
</gene>
<dbReference type="GO" id="GO:0003723">
    <property type="term" value="F:RNA binding"/>
    <property type="evidence" value="ECO:0007669"/>
    <property type="project" value="TreeGrafter"/>
</dbReference>
<accession>A0A835Y482</accession>
<dbReference type="Proteomes" id="UP000612055">
    <property type="component" value="Unassembled WGS sequence"/>
</dbReference>